<sequence>MSPFSFTFSSPTTYQAKGSDAVIKFYPDTDGCHFIWEGEHINKNGTYQFVMHDGAVFLGLSFNYAREETYKFIVLQTEEDTIVGFMIRDKEGRETEFRKAS</sequence>
<evidence type="ECO:0008006" key="3">
    <source>
        <dbReference type="Google" id="ProtNLM"/>
    </source>
</evidence>
<dbReference type="AlphaFoldDB" id="A0A7K1TZI3"/>
<dbReference type="EMBL" id="WRXN01000001">
    <property type="protein sequence ID" value="MVT07466.1"/>
    <property type="molecule type" value="Genomic_DNA"/>
</dbReference>
<name>A0A7K1TZI3_9BACT</name>
<reference evidence="1 2" key="1">
    <citation type="submission" date="2019-12" db="EMBL/GenBank/DDBJ databases">
        <title>Chitinophaga sp. strain ysch24 (GDMCC 1.1355), whole genome shotgun sequence.</title>
        <authorList>
            <person name="Zhang X."/>
        </authorList>
    </citation>
    <scope>NUCLEOTIDE SEQUENCE [LARGE SCALE GENOMIC DNA]</scope>
    <source>
        <strain evidence="2">ysch24</strain>
    </source>
</reference>
<proteinExistence type="predicted"/>
<evidence type="ECO:0000313" key="1">
    <source>
        <dbReference type="EMBL" id="MVT07466.1"/>
    </source>
</evidence>
<accession>A0A7K1TZI3</accession>
<comment type="caution">
    <text evidence="1">The sequence shown here is derived from an EMBL/GenBank/DDBJ whole genome shotgun (WGS) entry which is preliminary data.</text>
</comment>
<organism evidence="1 2">
    <name type="scientific">Chitinophaga tropicalis</name>
    <dbReference type="NCBI Taxonomy" id="2683588"/>
    <lineage>
        <taxon>Bacteria</taxon>
        <taxon>Pseudomonadati</taxon>
        <taxon>Bacteroidota</taxon>
        <taxon>Chitinophagia</taxon>
        <taxon>Chitinophagales</taxon>
        <taxon>Chitinophagaceae</taxon>
        <taxon>Chitinophaga</taxon>
    </lineage>
</organism>
<gene>
    <name evidence="1" type="ORF">GO493_04265</name>
</gene>
<dbReference type="RefSeq" id="WP_157304856.1">
    <property type="nucleotide sequence ID" value="NZ_WRXN01000001.1"/>
</dbReference>
<evidence type="ECO:0000313" key="2">
    <source>
        <dbReference type="Proteomes" id="UP000461730"/>
    </source>
</evidence>
<keyword evidence="2" id="KW-1185">Reference proteome</keyword>
<protein>
    <recommendedName>
        <fullName evidence="3">DUF3471 domain-containing protein</fullName>
    </recommendedName>
</protein>
<dbReference type="Proteomes" id="UP000461730">
    <property type="component" value="Unassembled WGS sequence"/>
</dbReference>